<protein>
    <submittedName>
        <fullName evidence="1">Uncharacterized protein</fullName>
    </submittedName>
</protein>
<dbReference type="Proteomes" id="UP001642487">
    <property type="component" value="Chromosome 3"/>
</dbReference>
<sequence length="123" mass="13843">MMFQYLITVFPATTSDTFSHTCRLTRWPPLHRTHVTSRALATPPFQPNQILLPPPPCSSIPIPSPLESSFFSFGFCEFIACLCSLILLFRSIVPGLFHTLLFPDFDAFCCGFPDFLSLTTFFG</sequence>
<proteinExistence type="predicted"/>
<name>A0ABP0YC73_9ROSI</name>
<reference evidence="1 2" key="1">
    <citation type="submission" date="2024-03" db="EMBL/GenBank/DDBJ databases">
        <authorList>
            <person name="Gkanogiannis A."/>
            <person name="Becerra Lopez-Lavalle L."/>
        </authorList>
    </citation>
    <scope>NUCLEOTIDE SEQUENCE [LARGE SCALE GENOMIC DNA]</scope>
</reference>
<gene>
    <name evidence="1" type="ORF">CITCOLO1_LOCUS8306</name>
</gene>
<dbReference type="EMBL" id="OZ021737">
    <property type="protein sequence ID" value="CAK9316445.1"/>
    <property type="molecule type" value="Genomic_DNA"/>
</dbReference>
<organism evidence="1 2">
    <name type="scientific">Citrullus colocynthis</name>
    <name type="common">colocynth</name>
    <dbReference type="NCBI Taxonomy" id="252529"/>
    <lineage>
        <taxon>Eukaryota</taxon>
        <taxon>Viridiplantae</taxon>
        <taxon>Streptophyta</taxon>
        <taxon>Embryophyta</taxon>
        <taxon>Tracheophyta</taxon>
        <taxon>Spermatophyta</taxon>
        <taxon>Magnoliopsida</taxon>
        <taxon>eudicotyledons</taxon>
        <taxon>Gunneridae</taxon>
        <taxon>Pentapetalae</taxon>
        <taxon>rosids</taxon>
        <taxon>fabids</taxon>
        <taxon>Cucurbitales</taxon>
        <taxon>Cucurbitaceae</taxon>
        <taxon>Benincaseae</taxon>
        <taxon>Citrullus</taxon>
    </lineage>
</organism>
<accession>A0ABP0YC73</accession>
<evidence type="ECO:0000313" key="1">
    <source>
        <dbReference type="EMBL" id="CAK9316445.1"/>
    </source>
</evidence>
<evidence type="ECO:0000313" key="2">
    <source>
        <dbReference type="Proteomes" id="UP001642487"/>
    </source>
</evidence>
<keyword evidence="2" id="KW-1185">Reference proteome</keyword>